<reference evidence="2" key="2">
    <citation type="submission" date="2025-09" db="UniProtKB">
        <authorList>
            <consortium name="Ensembl"/>
        </authorList>
    </citation>
    <scope>IDENTIFICATION</scope>
</reference>
<evidence type="ECO:0008006" key="4">
    <source>
        <dbReference type="Google" id="ProtNLM"/>
    </source>
</evidence>
<protein>
    <recommendedName>
        <fullName evidence="4">Cilia- and flagella-associated protein 157</fullName>
    </recommendedName>
</protein>
<sequence length="358" mass="42214">MAAEITELLDGDKLFLTQIRYLEEQLENCQNKCEELENQVQDLLYEQRVLRKDKADVTRYLKRSLDAKDKKVEMLMEQVESQQEAAERQKESMEQLEATVAQLETDSPPTTPLTSKLQSLLEAQAGQLVALEEKLVKQKQDQEATVRRLKEEAERDKTKNMEVVFEDKMGKVLQQEREQNSEKMHQLQNMLGENMTLWQEKDVMQKRELELYCEVSRLQEELVKKPRRKLIRRKVRTYTCTCVPCGHSVFVKVPESLERAWQTLTNLNEPTRSRIRALDLEPCRFSQDYYHFFGQEPSIGTTMSSELKPWLVTRAFIWLYNLLSGVLPMRILSRDWNLHWGPKASLWTGIYIWHENLS</sequence>
<organism evidence="2 3">
    <name type="scientific">Hippocampus comes</name>
    <name type="common">Tiger tail seahorse</name>
    <dbReference type="NCBI Taxonomy" id="109280"/>
    <lineage>
        <taxon>Eukaryota</taxon>
        <taxon>Metazoa</taxon>
        <taxon>Chordata</taxon>
        <taxon>Craniata</taxon>
        <taxon>Vertebrata</taxon>
        <taxon>Euteleostomi</taxon>
        <taxon>Actinopterygii</taxon>
        <taxon>Neopterygii</taxon>
        <taxon>Teleostei</taxon>
        <taxon>Neoteleostei</taxon>
        <taxon>Acanthomorphata</taxon>
        <taxon>Syngnathiaria</taxon>
        <taxon>Syngnathiformes</taxon>
        <taxon>Syngnathoidei</taxon>
        <taxon>Syngnathidae</taxon>
        <taxon>Hippocampus</taxon>
    </lineage>
</organism>
<dbReference type="AlphaFoldDB" id="A0A3Q3E4L7"/>
<dbReference type="STRING" id="109280.ENSHCOP00000026036"/>
<accession>A0A3Q3E4L7</accession>
<keyword evidence="3" id="KW-1185">Reference proteome</keyword>
<reference evidence="2" key="1">
    <citation type="submission" date="2025-08" db="UniProtKB">
        <authorList>
            <consortium name="Ensembl"/>
        </authorList>
    </citation>
    <scope>IDENTIFICATION</scope>
</reference>
<dbReference type="Ensembl" id="ENSHCOT00000027317.1">
    <property type="protein sequence ID" value="ENSHCOP00000026036.1"/>
    <property type="gene ID" value="ENSHCOG00000016631.1"/>
</dbReference>
<feature type="coiled-coil region" evidence="1">
    <location>
        <begin position="19"/>
        <end position="193"/>
    </location>
</feature>
<evidence type="ECO:0000313" key="2">
    <source>
        <dbReference type="Ensembl" id="ENSHCOP00000026036.1"/>
    </source>
</evidence>
<keyword evidence="1" id="KW-0175">Coiled coil</keyword>
<proteinExistence type="predicted"/>
<evidence type="ECO:0000256" key="1">
    <source>
        <dbReference type="SAM" id="Coils"/>
    </source>
</evidence>
<dbReference type="Proteomes" id="UP000264820">
    <property type="component" value="Unplaced"/>
</dbReference>
<name>A0A3Q3E4L7_HIPCM</name>
<evidence type="ECO:0000313" key="3">
    <source>
        <dbReference type="Proteomes" id="UP000264820"/>
    </source>
</evidence>
<dbReference type="GeneTree" id="ENSGT00770000121806"/>